<gene>
    <name evidence="3" type="ORF">ROHU_008455</name>
</gene>
<evidence type="ECO:0000256" key="1">
    <source>
        <dbReference type="SAM" id="MobiDB-lite"/>
    </source>
</evidence>
<reference evidence="3 4" key="1">
    <citation type="submission" date="2018-03" db="EMBL/GenBank/DDBJ databases">
        <title>Draft genome sequence of Rohu Carp (Labeo rohita).</title>
        <authorList>
            <person name="Das P."/>
            <person name="Kushwaha B."/>
            <person name="Joshi C.G."/>
            <person name="Kumar D."/>
            <person name="Nagpure N.S."/>
            <person name="Sahoo L."/>
            <person name="Das S.P."/>
            <person name="Bit A."/>
            <person name="Patnaik S."/>
            <person name="Meher P.K."/>
            <person name="Jayasankar P."/>
            <person name="Koringa P.G."/>
            <person name="Patel N.V."/>
            <person name="Hinsu A.T."/>
            <person name="Kumar R."/>
            <person name="Pandey M."/>
            <person name="Agarwal S."/>
            <person name="Srivastava S."/>
            <person name="Singh M."/>
            <person name="Iquebal M.A."/>
            <person name="Jaiswal S."/>
            <person name="Angadi U.B."/>
            <person name="Kumar N."/>
            <person name="Raza M."/>
            <person name="Shah T.M."/>
            <person name="Rai A."/>
            <person name="Jena J.K."/>
        </authorList>
    </citation>
    <scope>NUCLEOTIDE SEQUENCE [LARGE SCALE GENOMIC DNA]</scope>
    <source>
        <strain evidence="3">DASCIFA01</strain>
        <tissue evidence="3">Testis</tissue>
    </source>
</reference>
<feature type="domain" description="DUF4939" evidence="2">
    <location>
        <begin position="8"/>
        <end position="87"/>
    </location>
</feature>
<dbReference type="Pfam" id="PF16297">
    <property type="entry name" value="DUF4939"/>
    <property type="match status" value="1"/>
</dbReference>
<dbReference type="CDD" id="cd00303">
    <property type="entry name" value="retropepsin_like"/>
    <property type="match status" value="1"/>
</dbReference>
<keyword evidence="4" id="KW-1185">Reference proteome</keyword>
<dbReference type="Pfam" id="PF13650">
    <property type="entry name" value="Asp_protease_2"/>
    <property type="match status" value="1"/>
</dbReference>
<sequence>MPSTVSFALPNKFDGMAEQCKGFVHQVKLYFDYQQDRFESEEKRCAFLMTLLTGRALDWASAVWDADPQFKKSVEYFLQQIHEVFEYPAGGRDISTQIIHAKQGNRTAADYAIEFRILAAQSGWNDVSLKAIFYNSLNIDLQTELTCRRENSSFSELVNLTIKIDNLMRQTPKQRTIKAMIDSGAAMNLINKDTVKKYNIPTQPCIPPIQIKAINNTLIGHGIHNHSKTLKLQVGLLHQENITLYVVDSPKAEAEDRDSESVPQECSASETEDRDSESEPEIPQPTTYPQRQRPLAPMTAKDTPL</sequence>
<protein>
    <submittedName>
        <fullName evidence="3">Pol poly</fullName>
    </submittedName>
</protein>
<dbReference type="Gene3D" id="2.40.70.10">
    <property type="entry name" value="Acid Proteases"/>
    <property type="match status" value="1"/>
</dbReference>
<feature type="compositionally biased region" description="Acidic residues" evidence="1">
    <location>
        <begin position="270"/>
        <end position="280"/>
    </location>
</feature>
<dbReference type="PANTHER" id="PTHR15503:SF22">
    <property type="entry name" value="TRANSPOSON TY3-I GAG POLYPROTEIN"/>
    <property type="match status" value="1"/>
</dbReference>
<dbReference type="EMBL" id="QBIY01012801">
    <property type="protein sequence ID" value="RXN16244.1"/>
    <property type="molecule type" value="Genomic_DNA"/>
</dbReference>
<feature type="region of interest" description="Disordered" evidence="1">
    <location>
        <begin position="251"/>
        <end position="305"/>
    </location>
</feature>
<evidence type="ECO:0000259" key="2">
    <source>
        <dbReference type="Pfam" id="PF16297"/>
    </source>
</evidence>
<comment type="caution">
    <text evidence="3">The sequence shown here is derived from an EMBL/GenBank/DDBJ whole genome shotgun (WGS) entry which is preliminary data.</text>
</comment>
<organism evidence="3 4">
    <name type="scientific">Labeo rohita</name>
    <name type="common">Indian major carp</name>
    <name type="synonym">Cyprinus rohita</name>
    <dbReference type="NCBI Taxonomy" id="84645"/>
    <lineage>
        <taxon>Eukaryota</taxon>
        <taxon>Metazoa</taxon>
        <taxon>Chordata</taxon>
        <taxon>Craniata</taxon>
        <taxon>Vertebrata</taxon>
        <taxon>Euteleostomi</taxon>
        <taxon>Actinopterygii</taxon>
        <taxon>Neopterygii</taxon>
        <taxon>Teleostei</taxon>
        <taxon>Ostariophysi</taxon>
        <taxon>Cypriniformes</taxon>
        <taxon>Cyprinidae</taxon>
        <taxon>Labeoninae</taxon>
        <taxon>Labeonini</taxon>
        <taxon>Labeo</taxon>
    </lineage>
</organism>
<accession>A0A498MAH4</accession>
<dbReference type="Proteomes" id="UP000290572">
    <property type="component" value="Unassembled WGS sequence"/>
</dbReference>
<dbReference type="InterPro" id="IPR021109">
    <property type="entry name" value="Peptidase_aspartic_dom_sf"/>
</dbReference>
<dbReference type="InterPro" id="IPR032567">
    <property type="entry name" value="RTL1-rel"/>
</dbReference>
<evidence type="ECO:0000313" key="3">
    <source>
        <dbReference type="EMBL" id="RXN16244.1"/>
    </source>
</evidence>
<dbReference type="AlphaFoldDB" id="A0A498MAH4"/>
<dbReference type="PANTHER" id="PTHR15503">
    <property type="entry name" value="LDOC1 RELATED"/>
    <property type="match status" value="1"/>
</dbReference>
<evidence type="ECO:0000313" key="4">
    <source>
        <dbReference type="Proteomes" id="UP000290572"/>
    </source>
</evidence>
<proteinExistence type="predicted"/>
<feature type="compositionally biased region" description="Low complexity" evidence="1">
    <location>
        <begin position="284"/>
        <end position="294"/>
    </location>
</feature>
<dbReference type="InterPro" id="IPR032549">
    <property type="entry name" value="DUF4939"/>
</dbReference>
<name>A0A498MAH4_LABRO</name>